<feature type="region of interest" description="Disordered" evidence="1">
    <location>
        <begin position="93"/>
        <end position="132"/>
    </location>
</feature>
<evidence type="ECO:0000313" key="3">
    <source>
        <dbReference type="Proteomes" id="UP000092445"/>
    </source>
</evidence>
<sequence length="146" mass="17060">MSVIIVKLLDFPNLSAPPTRKSVDAPQKTPNFNNNNSLLCKLCRPAYPLHYFPTFKVTNSHHRIEVVQEKAYSSSYSCPICGKRCHARLHRVQSKHPQHHRHQSQGQQRHLDQQNQQAVPYQRRQLPEMLKNSKTIARNRIITYQN</sequence>
<reference evidence="3" key="1">
    <citation type="submission" date="2014-03" db="EMBL/GenBank/DDBJ databases">
        <authorList>
            <person name="Aksoy S."/>
            <person name="Warren W."/>
            <person name="Wilson R.K."/>
        </authorList>
    </citation>
    <scope>NUCLEOTIDE SEQUENCE [LARGE SCALE GENOMIC DNA]</scope>
    <source>
        <strain evidence="3">IAEA</strain>
    </source>
</reference>
<feature type="compositionally biased region" description="Basic residues" evidence="1">
    <location>
        <begin position="93"/>
        <end position="103"/>
    </location>
</feature>
<dbReference type="VEuPathDB" id="VectorBase:GPAI029084"/>
<evidence type="ECO:0000313" key="2">
    <source>
        <dbReference type="EnsemblMetazoa" id="GPAI029084-PA"/>
    </source>
</evidence>
<dbReference type="EnsemblMetazoa" id="GPAI029084-RA">
    <property type="protein sequence ID" value="GPAI029084-PA"/>
    <property type="gene ID" value="GPAI029084"/>
</dbReference>
<dbReference type="AlphaFoldDB" id="A0A1A9ZYP9"/>
<keyword evidence="3" id="KW-1185">Reference proteome</keyword>
<evidence type="ECO:0000256" key="1">
    <source>
        <dbReference type="SAM" id="MobiDB-lite"/>
    </source>
</evidence>
<name>A0A1A9ZYP9_GLOPL</name>
<organism evidence="2 3">
    <name type="scientific">Glossina pallidipes</name>
    <name type="common">Tsetse fly</name>
    <dbReference type="NCBI Taxonomy" id="7398"/>
    <lineage>
        <taxon>Eukaryota</taxon>
        <taxon>Metazoa</taxon>
        <taxon>Ecdysozoa</taxon>
        <taxon>Arthropoda</taxon>
        <taxon>Hexapoda</taxon>
        <taxon>Insecta</taxon>
        <taxon>Pterygota</taxon>
        <taxon>Neoptera</taxon>
        <taxon>Endopterygota</taxon>
        <taxon>Diptera</taxon>
        <taxon>Brachycera</taxon>
        <taxon>Muscomorpha</taxon>
        <taxon>Hippoboscoidea</taxon>
        <taxon>Glossinidae</taxon>
        <taxon>Glossina</taxon>
    </lineage>
</organism>
<reference evidence="2" key="2">
    <citation type="submission" date="2020-05" db="UniProtKB">
        <authorList>
            <consortium name="EnsemblMetazoa"/>
        </authorList>
    </citation>
    <scope>IDENTIFICATION</scope>
    <source>
        <strain evidence="2">IAEA</strain>
    </source>
</reference>
<dbReference type="Proteomes" id="UP000092445">
    <property type="component" value="Unassembled WGS sequence"/>
</dbReference>
<protein>
    <submittedName>
        <fullName evidence="2">Uncharacterized protein</fullName>
    </submittedName>
</protein>
<accession>A0A1A9ZYP9</accession>
<proteinExistence type="predicted"/>